<feature type="chain" id="PRO_5047050933" evidence="2">
    <location>
        <begin position="24"/>
        <end position="464"/>
    </location>
</feature>
<name>A0ABR7GJY3_9FIRM</name>
<sequence length="464" mass="52029">MKRFHKMLLSIAVGGTLLFSAQAAEPQDVLQTVLPVVQQEWQSTGAVSTTYFSGDDYLMQLSSLVPEKHLYTVILLMKDTSDASIYKCGVFDPQTGKMVVPLEYDSIEATPDGELLLGQWDDDSPHYWFADAAGALTQIELPTGYTRLSPDSSGLFILSKIVQKPMRDSNMPETAEGNVTQYAIADRNMNIIRDNIDGGASGPSIWPPEYTNGVFIIQTSGTQWETGMAYRGCNGTFGLIDKTGNWIGRHDYQSLSWADQHFVARRNGRYYLLDGKGGETPVTVPMEMYRYSSWAKKEADAAQTHDIETRFAYPQLDITRAKFTELTMQLYRTIYPDREVPQSDKQFSDCEDAEIQSDVQNAVALGIVNGYEDGTFRPYRTISREEAAAMLNRLYIALGGTVDTVSGETYADDAQIDDWARDSVYAMREKNIMTGKQDNKFCPKDGYTAEQAVVTMERMYRALK</sequence>
<keyword evidence="1" id="KW-0677">Repeat</keyword>
<reference evidence="4 5" key="1">
    <citation type="submission" date="2020-08" db="EMBL/GenBank/DDBJ databases">
        <title>Genome public.</title>
        <authorList>
            <person name="Liu C."/>
            <person name="Sun Q."/>
        </authorList>
    </citation>
    <scope>NUCLEOTIDE SEQUENCE [LARGE SCALE GENOMIC DNA]</scope>
    <source>
        <strain evidence="4 5">M2</strain>
    </source>
</reference>
<evidence type="ECO:0000313" key="4">
    <source>
        <dbReference type="EMBL" id="MBC5694624.1"/>
    </source>
</evidence>
<feature type="domain" description="SLH" evidence="3">
    <location>
        <begin position="407"/>
        <end position="464"/>
    </location>
</feature>
<feature type="domain" description="SLH" evidence="3">
    <location>
        <begin position="342"/>
        <end position="405"/>
    </location>
</feature>
<keyword evidence="5" id="KW-1185">Reference proteome</keyword>
<dbReference type="RefSeq" id="WP_186968911.1">
    <property type="nucleotide sequence ID" value="NZ_JACOPK010000001.1"/>
</dbReference>
<proteinExistence type="predicted"/>
<gene>
    <name evidence="4" type="ORF">H8S02_01470</name>
</gene>
<protein>
    <submittedName>
        <fullName evidence="4">S-layer homology domain-containing protein</fullName>
    </submittedName>
</protein>
<comment type="caution">
    <text evidence="4">The sequence shown here is derived from an EMBL/GenBank/DDBJ whole genome shotgun (WGS) entry which is preliminary data.</text>
</comment>
<dbReference type="PROSITE" id="PS51272">
    <property type="entry name" value="SLH"/>
    <property type="match status" value="2"/>
</dbReference>
<evidence type="ECO:0000256" key="1">
    <source>
        <dbReference type="ARBA" id="ARBA00022737"/>
    </source>
</evidence>
<evidence type="ECO:0000259" key="3">
    <source>
        <dbReference type="PROSITE" id="PS51272"/>
    </source>
</evidence>
<dbReference type="Pfam" id="PF00395">
    <property type="entry name" value="SLH"/>
    <property type="match status" value="2"/>
</dbReference>
<feature type="signal peptide" evidence="2">
    <location>
        <begin position="1"/>
        <end position="23"/>
    </location>
</feature>
<evidence type="ECO:0000256" key="2">
    <source>
        <dbReference type="SAM" id="SignalP"/>
    </source>
</evidence>
<evidence type="ECO:0000313" key="5">
    <source>
        <dbReference type="Proteomes" id="UP000641741"/>
    </source>
</evidence>
<dbReference type="Proteomes" id="UP000641741">
    <property type="component" value="Unassembled WGS sequence"/>
</dbReference>
<organism evidence="4 5">
    <name type="scientific">Agathobaculum hominis</name>
    <dbReference type="NCBI Taxonomy" id="2763014"/>
    <lineage>
        <taxon>Bacteria</taxon>
        <taxon>Bacillati</taxon>
        <taxon>Bacillota</taxon>
        <taxon>Clostridia</taxon>
        <taxon>Eubacteriales</taxon>
        <taxon>Butyricicoccaceae</taxon>
        <taxon>Agathobaculum</taxon>
    </lineage>
</organism>
<keyword evidence="2" id="KW-0732">Signal</keyword>
<accession>A0ABR7GJY3</accession>
<dbReference type="EMBL" id="JACOPK010000001">
    <property type="protein sequence ID" value="MBC5694624.1"/>
    <property type="molecule type" value="Genomic_DNA"/>
</dbReference>
<dbReference type="InterPro" id="IPR001119">
    <property type="entry name" value="SLH_dom"/>
</dbReference>